<feature type="region of interest" description="Disordered" evidence="1">
    <location>
        <begin position="62"/>
        <end position="94"/>
    </location>
</feature>
<dbReference type="GO" id="GO:0000139">
    <property type="term" value="C:Golgi membrane"/>
    <property type="evidence" value="ECO:0007669"/>
    <property type="project" value="TreeGrafter"/>
</dbReference>
<evidence type="ECO:0008006" key="5">
    <source>
        <dbReference type="Google" id="ProtNLM"/>
    </source>
</evidence>
<sequence length="306" mass="34146">MVLDPKNSSHNDYGSIQSHSNGGPRHLHHAIDIPGVAHQSCSDDTGLHSDNESVRLTHDMTQSDLYQRQPLLPPSTKGSTWTSSSSSTGNILSPPIEYYDEDDKTDGLAIHRGGVPNGVIKIDVPAPLREEPRFPKEKWKTFIAFMILTSSFMATTMTLALIHERVPDRDVGPLSDVFLDTVSEAEWALDVSEILIMIATTATSFVLVFHKHRFIVMRRVFMILATLYLMRSVTMFVTVLPVSSHKYYCSPKMNTTSSVVVLKRAWQLLIGFGLSINGKHTYCGDYIYSGHTVILVMSYLVIAECE</sequence>
<dbReference type="PANTHER" id="PTHR21290">
    <property type="entry name" value="SPHINGOMYELIN SYNTHETASE"/>
    <property type="match status" value="1"/>
</dbReference>
<dbReference type="Proteomes" id="UP000502823">
    <property type="component" value="Unassembled WGS sequence"/>
</dbReference>
<dbReference type="AlphaFoldDB" id="A0A6L2PR70"/>
<reference evidence="4" key="1">
    <citation type="submission" date="2020-01" db="EMBL/GenBank/DDBJ databases">
        <title>Draft genome sequence of the Termite Coptotermes fromosanus.</title>
        <authorList>
            <person name="Itakura S."/>
            <person name="Yosikawa Y."/>
            <person name="Umezawa K."/>
        </authorList>
    </citation>
    <scope>NUCLEOTIDE SEQUENCE [LARGE SCALE GENOMIC DNA]</scope>
</reference>
<accession>A0A6L2PR70</accession>
<dbReference type="InParanoid" id="A0A6L2PR70"/>
<feature type="compositionally biased region" description="Low complexity" evidence="1">
    <location>
        <begin position="75"/>
        <end position="88"/>
    </location>
</feature>
<keyword evidence="2" id="KW-0472">Membrane</keyword>
<dbReference type="OrthoDB" id="422827at2759"/>
<dbReference type="GO" id="GO:0046513">
    <property type="term" value="P:ceramide biosynthetic process"/>
    <property type="evidence" value="ECO:0007669"/>
    <property type="project" value="TreeGrafter"/>
</dbReference>
<dbReference type="EMBL" id="BLKM01011979">
    <property type="protein sequence ID" value="GFG35063.1"/>
    <property type="molecule type" value="Genomic_DNA"/>
</dbReference>
<dbReference type="GO" id="GO:0047493">
    <property type="term" value="F:ceramide cholinephosphotransferase activity"/>
    <property type="evidence" value="ECO:0007669"/>
    <property type="project" value="TreeGrafter"/>
</dbReference>
<feature type="transmembrane region" description="Helical" evidence="2">
    <location>
        <begin position="142"/>
        <end position="162"/>
    </location>
</feature>
<keyword evidence="4" id="KW-1185">Reference proteome</keyword>
<evidence type="ECO:0000256" key="2">
    <source>
        <dbReference type="SAM" id="Phobius"/>
    </source>
</evidence>
<dbReference type="GO" id="GO:0005886">
    <property type="term" value="C:plasma membrane"/>
    <property type="evidence" value="ECO:0007669"/>
    <property type="project" value="TreeGrafter"/>
</dbReference>
<name>A0A6L2PR70_COPFO</name>
<evidence type="ECO:0000256" key="1">
    <source>
        <dbReference type="SAM" id="MobiDB-lite"/>
    </source>
</evidence>
<proteinExistence type="predicted"/>
<dbReference type="PANTHER" id="PTHR21290:SF27">
    <property type="entry name" value="PHOSPHATIDYLCHOLINE:CERAMIDE CHOLINEPHOSPHOTRANSFERASE 1"/>
    <property type="match status" value="1"/>
</dbReference>
<feature type="region of interest" description="Disordered" evidence="1">
    <location>
        <begin position="1"/>
        <end position="29"/>
    </location>
</feature>
<feature type="transmembrane region" description="Helical" evidence="2">
    <location>
        <begin position="221"/>
        <end position="242"/>
    </location>
</feature>
<dbReference type="GO" id="GO:0006686">
    <property type="term" value="P:sphingomyelin biosynthetic process"/>
    <property type="evidence" value="ECO:0007669"/>
    <property type="project" value="TreeGrafter"/>
</dbReference>
<keyword evidence="2" id="KW-1133">Transmembrane helix</keyword>
<feature type="non-terminal residue" evidence="3">
    <location>
        <position position="1"/>
    </location>
</feature>
<dbReference type="InterPro" id="IPR045221">
    <property type="entry name" value="Sphingomyelin_synth-like"/>
</dbReference>
<comment type="caution">
    <text evidence="3">The sequence shown here is derived from an EMBL/GenBank/DDBJ whole genome shotgun (WGS) entry which is preliminary data.</text>
</comment>
<gene>
    <name evidence="3" type="ORF">Cfor_05072</name>
</gene>
<dbReference type="GO" id="GO:0033188">
    <property type="term" value="F:sphingomyelin synthase activity"/>
    <property type="evidence" value="ECO:0007669"/>
    <property type="project" value="TreeGrafter"/>
</dbReference>
<keyword evidence="2" id="KW-0812">Transmembrane</keyword>
<feature type="compositionally biased region" description="Polar residues" evidence="1">
    <location>
        <begin position="1"/>
        <end position="21"/>
    </location>
</feature>
<evidence type="ECO:0000313" key="4">
    <source>
        <dbReference type="Proteomes" id="UP000502823"/>
    </source>
</evidence>
<protein>
    <recommendedName>
        <fullName evidence="5">Sphingomyelin synthase-like domain-containing protein</fullName>
    </recommendedName>
</protein>
<feature type="transmembrane region" description="Helical" evidence="2">
    <location>
        <begin position="187"/>
        <end position="209"/>
    </location>
</feature>
<dbReference type="GO" id="GO:0005789">
    <property type="term" value="C:endoplasmic reticulum membrane"/>
    <property type="evidence" value="ECO:0007669"/>
    <property type="project" value="TreeGrafter"/>
</dbReference>
<evidence type="ECO:0000313" key="3">
    <source>
        <dbReference type="EMBL" id="GFG35063.1"/>
    </source>
</evidence>
<organism evidence="3 4">
    <name type="scientific">Coptotermes formosanus</name>
    <name type="common">Formosan subterranean termite</name>
    <dbReference type="NCBI Taxonomy" id="36987"/>
    <lineage>
        <taxon>Eukaryota</taxon>
        <taxon>Metazoa</taxon>
        <taxon>Ecdysozoa</taxon>
        <taxon>Arthropoda</taxon>
        <taxon>Hexapoda</taxon>
        <taxon>Insecta</taxon>
        <taxon>Pterygota</taxon>
        <taxon>Neoptera</taxon>
        <taxon>Polyneoptera</taxon>
        <taxon>Dictyoptera</taxon>
        <taxon>Blattodea</taxon>
        <taxon>Blattoidea</taxon>
        <taxon>Termitoidae</taxon>
        <taxon>Rhinotermitidae</taxon>
        <taxon>Coptotermes</taxon>
    </lineage>
</organism>